<dbReference type="RefSeq" id="WP_061533804.1">
    <property type="nucleotide sequence ID" value="NZ_CP013233.1"/>
</dbReference>
<dbReference type="Pfam" id="PF06722">
    <property type="entry name" value="EryCIII-like_C"/>
    <property type="match status" value="1"/>
</dbReference>
<protein>
    <submittedName>
        <fullName evidence="2">Glycosyltransferase, MGT family protein</fullName>
        <ecNumber evidence="2">2.4.1.-</ecNumber>
    </submittedName>
</protein>
<reference evidence="2 3" key="1">
    <citation type="submission" date="2015-11" db="EMBL/GenBank/DDBJ databases">
        <title>Exploring the genomic traits of fungus-feeding bacterial genus Collimonas.</title>
        <authorList>
            <person name="Song C."/>
            <person name="Schmidt R."/>
            <person name="de Jager V."/>
            <person name="Krzyzanowska D."/>
            <person name="Jongedijk E."/>
            <person name="Cankar K."/>
            <person name="Beekwilder J."/>
            <person name="van Veen A."/>
            <person name="de Boer W."/>
            <person name="van Veen J.A."/>
            <person name="Garbeva P."/>
        </authorList>
    </citation>
    <scope>NUCLEOTIDE SEQUENCE [LARGE SCALE GENOMIC DNA]</scope>
    <source>
        <strain evidence="2 3">Ter282</strain>
    </source>
</reference>
<dbReference type="FunFam" id="3.40.50.2000:FF:000072">
    <property type="entry name" value="Glycosyl transferase"/>
    <property type="match status" value="1"/>
</dbReference>
<dbReference type="CDD" id="cd03784">
    <property type="entry name" value="GT1_Gtf-like"/>
    <property type="match status" value="1"/>
</dbReference>
<keyword evidence="3" id="KW-1185">Reference proteome</keyword>
<evidence type="ECO:0000259" key="1">
    <source>
        <dbReference type="Pfam" id="PF06722"/>
    </source>
</evidence>
<dbReference type="GO" id="GO:0016758">
    <property type="term" value="F:hexosyltransferase activity"/>
    <property type="evidence" value="ECO:0007669"/>
    <property type="project" value="UniProtKB-ARBA"/>
</dbReference>
<dbReference type="Proteomes" id="UP000071778">
    <property type="component" value="Chromosome"/>
</dbReference>
<keyword evidence="2" id="KW-0808">Transferase</keyword>
<dbReference type="EMBL" id="CP013235">
    <property type="protein sequence ID" value="AMP10589.1"/>
    <property type="molecule type" value="Genomic_DNA"/>
</dbReference>
<gene>
    <name evidence="2" type="ORF">CAter282_2865</name>
</gene>
<dbReference type="SUPFAM" id="SSF53756">
    <property type="entry name" value="UDP-Glycosyltransferase/glycogen phosphorylase"/>
    <property type="match status" value="1"/>
</dbReference>
<name>A0A127PSA7_9BURK</name>
<dbReference type="PATRIC" id="fig|279058.17.peg.3121"/>
<organism evidence="2 3">
    <name type="scientific">Collimonas arenae</name>
    <dbReference type="NCBI Taxonomy" id="279058"/>
    <lineage>
        <taxon>Bacteria</taxon>
        <taxon>Pseudomonadati</taxon>
        <taxon>Pseudomonadota</taxon>
        <taxon>Betaproteobacteria</taxon>
        <taxon>Burkholderiales</taxon>
        <taxon>Oxalobacteraceae</taxon>
        <taxon>Collimonas</taxon>
    </lineage>
</organism>
<sequence length="442" mass="47370">MARYLIAATAMPGHVSPMLAIAQHLSQLGHQVLVHTGSQFQAQAEAAGATFVAFEHAIDFDYRRMEERFPEQRRLNSGHAQLCFGLKHFFADAMMPQLAGINANLQTFPADAILVDTMFCGTIPLLLGPRKARPPIVAIGISALPLSSCDTAFFGTALPPSATPEGRLRNQAMNSNLKQAMFGEVQRYFDSVLARSGHPPLPAFVIDAMITLPDLYLQLTTASFEYPRSDLPPSVRFVGPLLAPTGTRFEEPDWWPELNDGRSVVLVTQGTLANQNPQQLIVPTLGALAASKDILIIATTGGPVPADLAAATPANARVLPFLPYAQLLPKVHAMVTNGGYGSVNHALSLGIPLVVAGNTEEKPEIAARVAWSGAGINLGSGQPNARQIGDAVRKVLGEPRYRQRAAALRDDFARHHALDEITEAVMMLQRTGYAVAAGAELA</sequence>
<evidence type="ECO:0000313" key="3">
    <source>
        <dbReference type="Proteomes" id="UP000071778"/>
    </source>
</evidence>
<evidence type="ECO:0000313" key="2">
    <source>
        <dbReference type="EMBL" id="AMP10589.1"/>
    </source>
</evidence>
<dbReference type="OrthoDB" id="9805366at2"/>
<dbReference type="InterPro" id="IPR010610">
    <property type="entry name" value="EryCIII-like_C"/>
</dbReference>
<keyword evidence="2" id="KW-0328">Glycosyltransferase</keyword>
<dbReference type="GO" id="GO:0008194">
    <property type="term" value="F:UDP-glycosyltransferase activity"/>
    <property type="evidence" value="ECO:0007669"/>
    <property type="project" value="InterPro"/>
</dbReference>
<dbReference type="PANTHER" id="PTHR21015">
    <property type="entry name" value="UDP-N-ACETYLGLUCOSAMINE--N-ACETYLMURAMYL-(PENTAPEPTIDE) PYROPHOSPHORYL-UNDECAPRENOL N-ACETYLGLUCOSAMINE TRANSFERASE 1"/>
    <property type="match status" value="1"/>
</dbReference>
<dbReference type="EC" id="2.4.1.-" evidence="2"/>
<dbReference type="PANTHER" id="PTHR21015:SF22">
    <property type="entry name" value="GLYCOSYLTRANSFERASE"/>
    <property type="match status" value="1"/>
</dbReference>
<feature type="domain" description="Erythromycin biosynthesis protein CIII-like C-terminal" evidence="1">
    <location>
        <begin position="308"/>
        <end position="425"/>
    </location>
</feature>
<accession>A0A127PSA7</accession>
<dbReference type="Gene3D" id="3.40.50.2000">
    <property type="entry name" value="Glycogen Phosphorylase B"/>
    <property type="match status" value="2"/>
</dbReference>
<dbReference type="AlphaFoldDB" id="A0A127PSA7"/>
<proteinExistence type="predicted"/>
<dbReference type="InterPro" id="IPR002213">
    <property type="entry name" value="UDP_glucos_trans"/>
</dbReference>